<accession>A0A183GHB6</accession>
<name>A0A183GHB6_HELPZ</name>
<dbReference type="WBParaSite" id="HPBE_0002194701-mRNA-1">
    <property type="protein sequence ID" value="HPBE_0002194701-mRNA-1"/>
    <property type="gene ID" value="HPBE_0002194701"/>
</dbReference>
<feature type="compositionally biased region" description="Basic residues" evidence="1">
    <location>
        <begin position="80"/>
        <end position="95"/>
    </location>
</feature>
<keyword evidence="3" id="KW-1185">Reference proteome</keyword>
<dbReference type="Proteomes" id="UP000050761">
    <property type="component" value="Unassembled WGS sequence"/>
</dbReference>
<protein>
    <submittedName>
        <fullName evidence="4">Trichohyalin-like</fullName>
    </submittedName>
</protein>
<organism evidence="3 4">
    <name type="scientific">Heligmosomoides polygyrus</name>
    <name type="common">Parasitic roundworm</name>
    <dbReference type="NCBI Taxonomy" id="6339"/>
    <lineage>
        <taxon>Eukaryota</taxon>
        <taxon>Metazoa</taxon>
        <taxon>Ecdysozoa</taxon>
        <taxon>Nematoda</taxon>
        <taxon>Chromadorea</taxon>
        <taxon>Rhabditida</taxon>
        <taxon>Rhabditina</taxon>
        <taxon>Rhabditomorpha</taxon>
        <taxon>Strongyloidea</taxon>
        <taxon>Heligmosomidae</taxon>
        <taxon>Heligmosomoides</taxon>
    </lineage>
</organism>
<evidence type="ECO:0000313" key="2">
    <source>
        <dbReference type="EMBL" id="VDP29232.1"/>
    </source>
</evidence>
<evidence type="ECO:0000313" key="4">
    <source>
        <dbReference type="WBParaSite" id="HPBE_0002194701-mRNA-1"/>
    </source>
</evidence>
<evidence type="ECO:0000256" key="1">
    <source>
        <dbReference type="SAM" id="MobiDB-lite"/>
    </source>
</evidence>
<evidence type="ECO:0000313" key="3">
    <source>
        <dbReference type="Proteomes" id="UP000050761"/>
    </source>
</evidence>
<gene>
    <name evidence="2" type="ORF">HPBE_LOCUS21946</name>
</gene>
<reference evidence="2 3" key="1">
    <citation type="submission" date="2018-11" db="EMBL/GenBank/DDBJ databases">
        <authorList>
            <consortium name="Pathogen Informatics"/>
        </authorList>
    </citation>
    <scope>NUCLEOTIDE SEQUENCE [LARGE SCALE GENOMIC DNA]</scope>
</reference>
<dbReference type="AlphaFoldDB" id="A0A183GHB6"/>
<dbReference type="EMBL" id="UZAH01033498">
    <property type="protein sequence ID" value="VDP29232.1"/>
    <property type="molecule type" value="Genomic_DNA"/>
</dbReference>
<feature type="region of interest" description="Disordered" evidence="1">
    <location>
        <begin position="27"/>
        <end position="146"/>
    </location>
</feature>
<accession>A0A3P8BTG5</accession>
<sequence length="146" mass="17553">MNEIEKELKVARDVTLGMNRDIEEWQEERGKIGSPKRVDELKEKRARCQSRESRLEQEMRNLQLRLDREMSGMSREHEVRRRQKTRSQVERRRRHVSSDQDRSRRRRSEENRRGDNVRRSPATSRDRTQRKVRGSAMEAIIDSPGV</sequence>
<proteinExistence type="predicted"/>
<feature type="compositionally biased region" description="Basic and acidic residues" evidence="1">
    <location>
        <begin position="49"/>
        <end position="79"/>
    </location>
</feature>
<reference evidence="4" key="2">
    <citation type="submission" date="2019-09" db="UniProtKB">
        <authorList>
            <consortium name="WormBaseParasite"/>
        </authorList>
    </citation>
    <scope>IDENTIFICATION</scope>
</reference>
<feature type="compositionally biased region" description="Basic and acidic residues" evidence="1">
    <location>
        <begin position="27"/>
        <end position="43"/>
    </location>
</feature>
<feature type="compositionally biased region" description="Basic and acidic residues" evidence="1">
    <location>
        <begin position="96"/>
        <end position="129"/>
    </location>
</feature>